<dbReference type="InterPro" id="IPR046894">
    <property type="entry name" value="MTaX1"/>
</dbReference>
<name>A0A1N6L709_9BURK</name>
<keyword evidence="3" id="KW-0378">Hydrolase</keyword>
<evidence type="ECO:0000259" key="1">
    <source>
        <dbReference type="Pfam" id="PF13391"/>
    </source>
</evidence>
<feature type="domain" description="Methylase-associated X1" evidence="2">
    <location>
        <begin position="42"/>
        <end position="149"/>
    </location>
</feature>
<dbReference type="CDD" id="cd00085">
    <property type="entry name" value="HNHc"/>
    <property type="match status" value="1"/>
</dbReference>
<dbReference type="RefSeq" id="WP_083640682.1">
    <property type="nucleotide sequence ID" value="NZ_FSRU01000002.1"/>
</dbReference>
<evidence type="ECO:0000313" key="4">
    <source>
        <dbReference type="Proteomes" id="UP000185151"/>
    </source>
</evidence>
<reference evidence="3 4" key="1">
    <citation type="submission" date="2016-11" db="EMBL/GenBank/DDBJ databases">
        <authorList>
            <person name="Jaros S."/>
            <person name="Januszkiewicz K."/>
            <person name="Wedrychowicz H."/>
        </authorList>
    </citation>
    <scope>NUCLEOTIDE SEQUENCE [LARGE SCALE GENOMIC DNA]</scope>
    <source>
        <strain evidence="3 4">GAS95</strain>
    </source>
</reference>
<dbReference type="Proteomes" id="UP000185151">
    <property type="component" value="Unassembled WGS sequence"/>
</dbReference>
<dbReference type="InterPro" id="IPR003615">
    <property type="entry name" value="HNH_nuc"/>
</dbReference>
<keyword evidence="4" id="KW-1185">Reference proteome</keyword>
<gene>
    <name evidence="3" type="ORF">SAMN05444165_6320</name>
</gene>
<keyword evidence="3" id="KW-0255">Endonuclease</keyword>
<dbReference type="EMBL" id="FSRU01000002">
    <property type="protein sequence ID" value="SIO64545.1"/>
    <property type="molecule type" value="Genomic_DNA"/>
</dbReference>
<evidence type="ECO:0000259" key="2">
    <source>
        <dbReference type="Pfam" id="PF20296"/>
    </source>
</evidence>
<accession>A0A1N6L709</accession>
<proteinExistence type="predicted"/>
<keyword evidence="3" id="KW-0540">Nuclease</keyword>
<organism evidence="3 4">
    <name type="scientific">Paraburkholderia phenazinium</name>
    <dbReference type="NCBI Taxonomy" id="60549"/>
    <lineage>
        <taxon>Bacteria</taxon>
        <taxon>Pseudomonadati</taxon>
        <taxon>Pseudomonadota</taxon>
        <taxon>Betaproteobacteria</taxon>
        <taxon>Burkholderiales</taxon>
        <taxon>Burkholderiaceae</taxon>
        <taxon>Paraburkholderia</taxon>
    </lineage>
</organism>
<sequence length="326" mass="35333">MTRVQLLVKICRLIGSAAVPTALGDGWPGDVTVALPDGEIRQIALHVSTVSPHNRREWEFRFQNPANRSPVAARAGAIPILLGLWEEDGHPTLLVATDGTSRIGREARFSVLFDTRVAGQARTTGWAVYQSGSGEKIYAFRPSMFPIFIAVLANGLEAPDLGSSIDDAISSAAIASGLIDDENDASATRVRRAAAVLVRHYAFSRNVLNAYGHRCAMCGIGAGLVVGAHINPVAAEGAPDAVWNGLALCHNHHAAFDAHHIWVDPETRNIVFNEEIARGLEEDPALGAFLDKTFPVLAEPALPQQSPRRAMLEARYEFFADRYDWL</sequence>
<feature type="domain" description="HNH nuclease" evidence="1">
    <location>
        <begin position="215"/>
        <end position="263"/>
    </location>
</feature>
<evidence type="ECO:0000313" key="3">
    <source>
        <dbReference type="EMBL" id="SIO64545.1"/>
    </source>
</evidence>
<dbReference type="OrthoDB" id="9811869at2"/>
<protein>
    <submittedName>
        <fullName evidence="3">HNH endonuclease</fullName>
    </submittedName>
</protein>
<dbReference type="AlphaFoldDB" id="A0A1N6L709"/>
<dbReference type="Pfam" id="PF20296">
    <property type="entry name" value="MTaX1"/>
    <property type="match status" value="1"/>
</dbReference>
<dbReference type="Pfam" id="PF13391">
    <property type="entry name" value="HNH_2"/>
    <property type="match status" value="1"/>
</dbReference>
<dbReference type="GO" id="GO:0004519">
    <property type="term" value="F:endonuclease activity"/>
    <property type="evidence" value="ECO:0007669"/>
    <property type="project" value="UniProtKB-KW"/>
</dbReference>